<protein>
    <submittedName>
        <fullName evidence="3">Aste57867_22129 protein</fullName>
    </submittedName>
</protein>
<dbReference type="EMBL" id="VJMH01007017">
    <property type="protein sequence ID" value="KAF0686035.1"/>
    <property type="molecule type" value="Genomic_DNA"/>
</dbReference>
<feature type="region of interest" description="Disordered" evidence="1">
    <location>
        <begin position="77"/>
        <end position="130"/>
    </location>
</feature>
<evidence type="ECO:0000256" key="1">
    <source>
        <dbReference type="SAM" id="MobiDB-lite"/>
    </source>
</evidence>
<dbReference type="OrthoDB" id="67417at2759"/>
<name>A0A485LJK6_9STRA</name>
<keyword evidence="4" id="KW-1185">Reference proteome</keyword>
<evidence type="ECO:0000313" key="4">
    <source>
        <dbReference type="Proteomes" id="UP000332933"/>
    </source>
</evidence>
<feature type="compositionally biased region" description="Basic residues" evidence="1">
    <location>
        <begin position="161"/>
        <end position="172"/>
    </location>
</feature>
<accession>A0A485LJK6</accession>
<proteinExistence type="predicted"/>
<evidence type="ECO:0000313" key="3">
    <source>
        <dbReference type="EMBL" id="VFT98797.1"/>
    </source>
</evidence>
<feature type="compositionally biased region" description="Polar residues" evidence="1">
    <location>
        <begin position="83"/>
        <end position="94"/>
    </location>
</feature>
<dbReference type="AlphaFoldDB" id="A0A485LJK6"/>
<organism evidence="3 4">
    <name type="scientific">Aphanomyces stellatus</name>
    <dbReference type="NCBI Taxonomy" id="120398"/>
    <lineage>
        <taxon>Eukaryota</taxon>
        <taxon>Sar</taxon>
        <taxon>Stramenopiles</taxon>
        <taxon>Oomycota</taxon>
        <taxon>Saprolegniomycetes</taxon>
        <taxon>Saprolegniales</taxon>
        <taxon>Verrucalvaceae</taxon>
        <taxon>Aphanomyces</taxon>
    </lineage>
</organism>
<reference evidence="2" key="2">
    <citation type="submission" date="2019-06" db="EMBL/GenBank/DDBJ databases">
        <title>Genomics analysis of Aphanomyces spp. identifies a new class of oomycete effector associated with host adaptation.</title>
        <authorList>
            <person name="Gaulin E."/>
        </authorList>
    </citation>
    <scope>NUCLEOTIDE SEQUENCE</scope>
    <source>
        <strain evidence="2">CBS 578.67</strain>
    </source>
</reference>
<reference evidence="3 4" key="1">
    <citation type="submission" date="2019-03" db="EMBL/GenBank/DDBJ databases">
        <authorList>
            <person name="Gaulin E."/>
            <person name="Dumas B."/>
        </authorList>
    </citation>
    <scope>NUCLEOTIDE SEQUENCE [LARGE SCALE GENOMIC DNA]</scope>
    <source>
        <strain evidence="3">CBS 568.67</strain>
    </source>
</reference>
<evidence type="ECO:0000313" key="2">
    <source>
        <dbReference type="EMBL" id="KAF0686035.1"/>
    </source>
</evidence>
<sequence>MESGQRKKNRNALTAAIKRLGEDEAAHLVAKFGSLNHSCKKDWAAGNHMIAALLNDGFSHNQIRQLLHVGGTRIRRITREKSPTSSCSPQQRSPSHVEYISSGHTDSESLAAASPSKDVPSPTGDDADMDDDVEAEFDRLRAQVDTLETYLADLLTDQQRHHAHRRRRKKRGMPPSLQLSWEEVASAMAEMHNASATERRHLFAQTQTSRRLLPLLRAYAATRPIHTCLVEDHETSPQLALGHVNVVAHPEARKQGLDWLSKVVYHNTDRMFARYHYPPTVAGRVSDAYFDFSSPAPPYVFVVRGHLDLPVSLSAAWSLFQDGFVRKQSGHFTPDEAASIAKRFTVTRLDLDIRREITPEMWYLHHTPLGQEYGKKNLFRIFHEPDRVIVAGQTIFHDELAPPPPTDTKHLVWYVLEQVPGEGRCRVRWMSMVSSTMTHDGFYSIDEEATKNGLDLSECPEDRKEARLTQHLAPIAAGNSYNVDHYLGQVFASVL</sequence>
<feature type="region of interest" description="Disordered" evidence="1">
    <location>
        <begin position="158"/>
        <end position="177"/>
    </location>
</feature>
<gene>
    <name evidence="3" type="primary">Aste57867_22129</name>
    <name evidence="2" type="ORF">As57867_022060</name>
    <name evidence="3" type="ORF">ASTE57867_22129</name>
</gene>
<dbReference type="EMBL" id="CAADRA010007043">
    <property type="protein sequence ID" value="VFT98797.1"/>
    <property type="molecule type" value="Genomic_DNA"/>
</dbReference>
<dbReference type="Proteomes" id="UP000332933">
    <property type="component" value="Unassembled WGS sequence"/>
</dbReference>